<evidence type="ECO:0000313" key="2">
    <source>
        <dbReference type="EMBL" id="KAL1528811.1"/>
    </source>
</evidence>
<name>A0AB34K7F6_PRYPA</name>
<feature type="region of interest" description="Disordered" evidence="1">
    <location>
        <begin position="323"/>
        <end position="357"/>
    </location>
</feature>
<keyword evidence="3" id="KW-1185">Reference proteome</keyword>
<evidence type="ECO:0000313" key="3">
    <source>
        <dbReference type="Proteomes" id="UP001515480"/>
    </source>
</evidence>
<proteinExistence type="predicted"/>
<organism evidence="2 3">
    <name type="scientific">Prymnesium parvum</name>
    <name type="common">Toxic golden alga</name>
    <dbReference type="NCBI Taxonomy" id="97485"/>
    <lineage>
        <taxon>Eukaryota</taxon>
        <taxon>Haptista</taxon>
        <taxon>Haptophyta</taxon>
        <taxon>Prymnesiophyceae</taxon>
        <taxon>Prymnesiales</taxon>
        <taxon>Prymnesiaceae</taxon>
        <taxon>Prymnesium</taxon>
    </lineage>
</organism>
<sequence>MRPSSFSSYRAPEKAKISASFATPPPPPKNEKQNRAAPNSSGGARRRVMGENSRKESRNSKKDRNKDGKEGKTLRRRMSNLASSVLPGASREQLPLPSIETPWAIEESVDAWALSDDGGTLYHMRKGHDICIADIVLKEGVTKVSFKITASHNNKGHNMYLGVLDAGVEREAPVVPPEKQRRLASARLGTPGKAGQAWGYHPYDGFLYYSSDAYQRGYRATTDSSSELPHMRGESAGQTLNMEIDMNNKRLRMGVNTMTLVDMGITLPSSVSPYVFLDWREDAVEIMGSIIPSAPRVPMHRYVEAKQGRSGKGLLTARAQALKGSTRKASKDFSNGSGRVEPLASAPASSKATDMNSYITPSKPYDANPMKGLEGSESMHLEVAIGALLAIHMSDVNIIARALPGFSLGEDPSADLMMKELLRVRRKLDPSLEA</sequence>
<dbReference type="Gene3D" id="2.60.120.920">
    <property type="match status" value="1"/>
</dbReference>
<feature type="compositionally biased region" description="Polar residues" evidence="1">
    <location>
        <begin position="347"/>
        <end position="357"/>
    </location>
</feature>
<dbReference type="InterPro" id="IPR043136">
    <property type="entry name" value="B30.2/SPRY_sf"/>
</dbReference>
<reference evidence="2 3" key="1">
    <citation type="journal article" date="2024" name="Science">
        <title>Giant polyketide synthase enzymes in the biosynthesis of giant marine polyether toxins.</title>
        <authorList>
            <person name="Fallon T.R."/>
            <person name="Shende V.V."/>
            <person name="Wierzbicki I.H."/>
            <person name="Pendleton A.L."/>
            <person name="Watervoot N.F."/>
            <person name="Auber R.P."/>
            <person name="Gonzalez D.J."/>
            <person name="Wisecaver J.H."/>
            <person name="Moore B.S."/>
        </authorList>
    </citation>
    <scope>NUCLEOTIDE SEQUENCE [LARGE SCALE GENOMIC DNA]</scope>
    <source>
        <strain evidence="2 3">12B1</strain>
    </source>
</reference>
<feature type="compositionally biased region" description="Basic and acidic residues" evidence="1">
    <location>
        <begin position="48"/>
        <end position="73"/>
    </location>
</feature>
<comment type="caution">
    <text evidence="2">The sequence shown here is derived from an EMBL/GenBank/DDBJ whole genome shotgun (WGS) entry which is preliminary data.</text>
</comment>
<gene>
    <name evidence="2" type="ORF">AB1Y20_010134</name>
</gene>
<dbReference type="AlphaFoldDB" id="A0AB34K7F6"/>
<protein>
    <submittedName>
        <fullName evidence="2">Uncharacterized protein</fullName>
    </submittedName>
</protein>
<dbReference type="EMBL" id="JBGBPQ010000002">
    <property type="protein sequence ID" value="KAL1528811.1"/>
    <property type="molecule type" value="Genomic_DNA"/>
</dbReference>
<accession>A0AB34K7F6</accession>
<dbReference type="Proteomes" id="UP001515480">
    <property type="component" value="Unassembled WGS sequence"/>
</dbReference>
<evidence type="ECO:0000256" key="1">
    <source>
        <dbReference type="SAM" id="MobiDB-lite"/>
    </source>
</evidence>
<feature type="region of interest" description="Disordered" evidence="1">
    <location>
        <begin position="1"/>
        <end position="93"/>
    </location>
</feature>